<dbReference type="InterPro" id="IPR006595">
    <property type="entry name" value="CTLH_C"/>
</dbReference>
<evidence type="ECO:0000256" key="6">
    <source>
        <dbReference type="ARBA" id="ARBA00061136"/>
    </source>
</evidence>
<feature type="domain" description="RING-Gid-type" evidence="12">
    <location>
        <begin position="508"/>
        <end position="550"/>
    </location>
</feature>
<evidence type="ECO:0000256" key="7">
    <source>
        <dbReference type="ARBA" id="ARBA00075398"/>
    </source>
</evidence>
<evidence type="ECO:0000313" key="13">
    <source>
        <dbReference type="EMBL" id="SCZ88842.1"/>
    </source>
</evidence>
<gene>
    <name evidence="13" type="ORF">BZ3500_MVSOF-1268-A1-R1_CHR2-1G04671</name>
</gene>
<sequence length="564" mass="60881">MEPAATYLEPLGSELSYLTSTAHDASELGLSHVDDIIARLERARAPLINAPDISTFSIDDDATMTTDTPSTTLSVADHLLPLSMMLKSSATAASAAHKEWSSAVSKLAKSVDKVRSSGFLVVLKLSLKRLCSELVQKFPSPPQALFPPAAQKQLATSSNSNFSEGLAPHGATAPSAQASLSISTASSTSTASLLPFGSAETTAALNSTIALHLARIGAFDSLSSLNEQTHHTVQDAVPYQLLASLKELHRILAHLKQGICTSALEWIEQTRRSSEKPGSIDDAARQANSDPDPDSDLEFELRKEEYIRLLLSTSLDDKDMAEREPLLAQNSSPSSQDKRQQGSINLALRYGGHHFRRLMTPSRRSHIEALLTAPIYMPLERLLHSPYAPIFEPYVPTESTLLPAESTPTCAMFTAAFLSTLGLPRDSPLTVVTDIGGSGAMAKIHKVRAVMKEQKTSWSAIGELPVRSFLFRQTGLARNDASDPSGGMLFQVEVPLPTNRRYHSIFACPVSKEQSTPTNPPMLLTCGHVIARESLVRLARGTPTLKCPYCPAISNASAAVRVHF</sequence>
<comment type="similarity">
    <text evidence="6">Belongs to the RMD5/GID2 family.</text>
</comment>
<feature type="compositionally biased region" description="Basic and acidic residues" evidence="10">
    <location>
        <begin position="272"/>
        <end position="284"/>
    </location>
</feature>
<keyword evidence="14" id="KW-1185">Reference proteome</keyword>
<keyword evidence="3" id="KW-0479">Metal-binding</keyword>
<evidence type="ECO:0000313" key="14">
    <source>
        <dbReference type="Proteomes" id="UP000249723"/>
    </source>
</evidence>
<name>A0A2X0KGD7_9BASI</name>
<dbReference type="AlphaFoldDB" id="A0A2X0KGD7"/>
<comment type="subcellular location">
    <subcellularLocation>
        <location evidence="1">Cytoplasm</location>
    </subcellularLocation>
</comment>
<dbReference type="PROSITE" id="PS51867">
    <property type="entry name" value="ZF_RING_GID"/>
    <property type="match status" value="1"/>
</dbReference>
<dbReference type="CDD" id="cd16652">
    <property type="entry name" value="dRING_Rmd5p-like"/>
    <property type="match status" value="1"/>
</dbReference>
<reference evidence="14" key="1">
    <citation type="submission" date="2016-10" db="EMBL/GenBank/DDBJ databases">
        <authorList>
            <person name="Jeantristanb JTB J.-T."/>
            <person name="Ricardo R."/>
        </authorList>
    </citation>
    <scope>NUCLEOTIDE SEQUENCE [LARGE SCALE GENOMIC DNA]</scope>
</reference>
<evidence type="ECO:0000256" key="8">
    <source>
        <dbReference type="ARBA" id="ARBA00080744"/>
    </source>
</evidence>
<dbReference type="InterPro" id="IPR037683">
    <property type="entry name" value="Rmd5_dRing"/>
</dbReference>
<dbReference type="PROSITE" id="PS50897">
    <property type="entry name" value="CTLH"/>
    <property type="match status" value="1"/>
</dbReference>
<evidence type="ECO:0000256" key="9">
    <source>
        <dbReference type="PROSITE-ProRule" id="PRU01215"/>
    </source>
</evidence>
<evidence type="ECO:0000256" key="2">
    <source>
        <dbReference type="ARBA" id="ARBA00022490"/>
    </source>
</evidence>
<evidence type="ECO:0000259" key="12">
    <source>
        <dbReference type="PROSITE" id="PS51867"/>
    </source>
</evidence>
<dbReference type="PANTHER" id="PTHR12170">
    <property type="entry name" value="MACROPHAGE ERYTHROBLAST ATTACHER-RELATED"/>
    <property type="match status" value="1"/>
</dbReference>
<evidence type="ECO:0000256" key="4">
    <source>
        <dbReference type="ARBA" id="ARBA00022771"/>
    </source>
</evidence>
<dbReference type="GO" id="GO:0034657">
    <property type="term" value="C:GID complex"/>
    <property type="evidence" value="ECO:0007669"/>
    <property type="project" value="TreeGrafter"/>
</dbReference>
<protein>
    <recommendedName>
        <fullName evidence="8">GID complex catalytic subunit 2</fullName>
    </recommendedName>
    <alternativeName>
        <fullName evidence="7">Glucose-induced degradation protein 2</fullName>
    </alternativeName>
</protein>
<dbReference type="OrthoDB" id="1933281at2759"/>
<evidence type="ECO:0000259" key="11">
    <source>
        <dbReference type="PROSITE" id="PS50897"/>
    </source>
</evidence>
<dbReference type="GO" id="GO:0005634">
    <property type="term" value="C:nucleus"/>
    <property type="evidence" value="ECO:0007669"/>
    <property type="project" value="TreeGrafter"/>
</dbReference>
<evidence type="ECO:0000256" key="3">
    <source>
        <dbReference type="ARBA" id="ARBA00022723"/>
    </source>
</evidence>
<dbReference type="GO" id="GO:0061630">
    <property type="term" value="F:ubiquitin protein ligase activity"/>
    <property type="evidence" value="ECO:0007669"/>
    <property type="project" value="InterPro"/>
</dbReference>
<dbReference type="Pfam" id="PF13445">
    <property type="entry name" value="zf-RING_UBOX"/>
    <property type="match status" value="1"/>
</dbReference>
<dbReference type="InterPro" id="IPR045098">
    <property type="entry name" value="Fyv10_fam"/>
</dbReference>
<keyword evidence="4 9" id="KW-0863">Zinc-finger</keyword>
<evidence type="ECO:0000256" key="1">
    <source>
        <dbReference type="ARBA" id="ARBA00004496"/>
    </source>
</evidence>
<dbReference type="GO" id="GO:0008270">
    <property type="term" value="F:zinc ion binding"/>
    <property type="evidence" value="ECO:0007669"/>
    <property type="project" value="UniProtKB-KW"/>
</dbReference>
<keyword evidence="5" id="KW-0862">Zinc</keyword>
<dbReference type="FunFam" id="3.30.40.10:FF:000143">
    <property type="entry name" value="Regulator of gluconeogenesis Rmd5"/>
    <property type="match status" value="1"/>
</dbReference>
<dbReference type="Proteomes" id="UP000249723">
    <property type="component" value="Unassembled WGS sequence"/>
</dbReference>
<evidence type="ECO:0000256" key="5">
    <source>
        <dbReference type="ARBA" id="ARBA00022833"/>
    </source>
</evidence>
<proteinExistence type="inferred from homology"/>
<dbReference type="Pfam" id="PF10607">
    <property type="entry name" value="CTLH"/>
    <property type="match status" value="1"/>
</dbReference>
<dbReference type="SUPFAM" id="SSF57850">
    <property type="entry name" value="RING/U-box"/>
    <property type="match status" value="1"/>
</dbReference>
<dbReference type="STRING" id="289078.A0A2X0KGD7"/>
<dbReference type="GO" id="GO:0005737">
    <property type="term" value="C:cytoplasm"/>
    <property type="evidence" value="ECO:0007669"/>
    <property type="project" value="UniProtKB-SubCell"/>
</dbReference>
<dbReference type="EMBL" id="FMWP01000012">
    <property type="protein sequence ID" value="SCZ88842.1"/>
    <property type="molecule type" value="Genomic_DNA"/>
</dbReference>
<feature type="zinc finger region" description="RING-Gid-type" evidence="9">
    <location>
        <begin position="508"/>
        <end position="550"/>
    </location>
</feature>
<accession>A0A2X0KGD7</accession>
<feature type="region of interest" description="Disordered" evidence="10">
    <location>
        <begin position="272"/>
        <end position="298"/>
    </location>
</feature>
<dbReference type="GO" id="GO:0043161">
    <property type="term" value="P:proteasome-mediated ubiquitin-dependent protein catabolic process"/>
    <property type="evidence" value="ECO:0007669"/>
    <property type="project" value="InterPro"/>
</dbReference>
<dbReference type="InterPro" id="IPR044063">
    <property type="entry name" value="ZF_RING_GID"/>
</dbReference>
<keyword evidence="2" id="KW-0963">Cytoplasm</keyword>
<organism evidence="13 14">
    <name type="scientific">Microbotryum saponariae</name>
    <dbReference type="NCBI Taxonomy" id="289078"/>
    <lineage>
        <taxon>Eukaryota</taxon>
        <taxon>Fungi</taxon>
        <taxon>Dikarya</taxon>
        <taxon>Basidiomycota</taxon>
        <taxon>Pucciniomycotina</taxon>
        <taxon>Microbotryomycetes</taxon>
        <taxon>Microbotryales</taxon>
        <taxon>Microbotryaceae</taxon>
        <taxon>Microbotryum</taxon>
    </lineage>
</organism>
<evidence type="ECO:0000256" key="10">
    <source>
        <dbReference type="SAM" id="MobiDB-lite"/>
    </source>
</evidence>
<feature type="domain" description="CTLH" evidence="11">
    <location>
        <begin position="244"/>
        <end position="317"/>
    </location>
</feature>
<dbReference type="InterPro" id="IPR024964">
    <property type="entry name" value="CTLH/CRA"/>
</dbReference>
<dbReference type="InterPro" id="IPR027370">
    <property type="entry name" value="Znf-RING_euk"/>
</dbReference>
<dbReference type="PANTHER" id="PTHR12170:SF3">
    <property type="entry name" value="GH10162P"/>
    <property type="match status" value="1"/>
</dbReference>